<keyword evidence="3" id="KW-0812">Transmembrane</keyword>
<feature type="coiled-coil region" evidence="1">
    <location>
        <begin position="219"/>
        <end position="248"/>
    </location>
</feature>
<keyword evidence="3" id="KW-0472">Membrane</keyword>
<reference evidence="4" key="1">
    <citation type="journal article" date="2023" name="Mol. Phylogenet. Evol.">
        <title>Genome-scale phylogeny and comparative genomics of the fungal order Sordariales.</title>
        <authorList>
            <person name="Hensen N."/>
            <person name="Bonometti L."/>
            <person name="Westerberg I."/>
            <person name="Brannstrom I.O."/>
            <person name="Guillou S."/>
            <person name="Cros-Aarteil S."/>
            <person name="Calhoun S."/>
            <person name="Haridas S."/>
            <person name="Kuo A."/>
            <person name="Mondo S."/>
            <person name="Pangilinan J."/>
            <person name="Riley R."/>
            <person name="LaButti K."/>
            <person name="Andreopoulos B."/>
            <person name="Lipzen A."/>
            <person name="Chen C."/>
            <person name="Yan M."/>
            <person name="Daum C."/>
            <person name="Ng V."/>
            <person name="Clum A."/>
            <person name="Steindorff A."/>
            <person name="Ohm R.A."/>
            <person name="Martin F."/>
            <person name="Silar P."/>
            <person name="Natvig D.O."/>
            <person name="Lalanne C."/>
            <person name="Gautier V."/>
            <person name="Ament-Velasquez S.L."/>
            <person name="Kruys A."/>
            <person name="Hutchinson M.I."/>
            <person name="Powell A.J."/>
            <person name="Barry K."/>
            <person name="Miller A.N."/>
            <person name="Grigoriev I.V."/>
            <person name="Debuchy R."/>
            <person name="Gladieux P."/>
            <person name="Hiltunen Thoren M."/>
            <person name="Johannesson H."/>
        </authorList>
    </citation>
    <scope>NUCLEOTIDE SEQUENCE</scope>
    <source>
        <strain evidence="4">CBS 232.78</strain>
    </source>
</reference>
<accession>A0AAE0NYC2</accession>
<evidence type="ECO:0000313" key="5">
    <source>
        <dbReference type="Proteomes" id="UP001285441"/>
    </source>
</evidence>
<evidence type="ECO:0000256" key="2">
    <source>
        <dbReference type="SAM" id="MobiDB-lite"/>
    </source>
</evidence>
<keyword evidence="3" id="KW-1133">Transmembrane helix</keyword>
<feature type="transmembrane region" description="Helical" evidence="3">
    <location>
        <begin position="307"/>
        <end position="325"/>
    </location>
</feature>
<evidence type="ECO:0008006" key="6">
    <source>
        <dbReference type="Google" id="ProtNLM"/>
    </source>
</evidence>
<feature type="region of interest" description="Disordered" evidence="2">
    <location>
        <begin position="59"/>
        <end position="219"/>
    </location>
</feature>
<evidence type="ECO:0000256" key="1">
    <source>
        <dbReference type="SAM" id="Coils"/>
    </source>
</evidence>
<protein>
    <recommendedName>
        <fullName evidence="6">Transmembrane protein</fullName>
    </recommendedName>
</protein>
<keyword evidence="1" id="KW-0175">Coiled coil</keyword>
<evidence type="ECO:0000256" key="3">
    <source>
        <dbReference type="SAM" id="Phobius"/>
    </source>
</evidence>
<proteinExistence type="predicted"/>
<organism evidence="4 5">
    <name type="scientific">Podospora didyma</name>
    <dbReference type="NCBI Taxonomy" id="330526"/>
    <lineage>
        <taxon>Eukaryota</taxon>
        <taxon>Fungi</taxon>
        <taxon>Dikarya</taxon>
        <taxon>Ascomycota</taxon>
        <taxon>Pezizomycotina</taxon>
        <taxon>Sordariomycetes</taxon>
        <taxon>Sordariomycetidae</taxon>
        <taxon>Sordariales</taxon>
        <taxon>Podosporaceae</taxon>
        <taxon>Podospora</taxon>
    </lineage>
</organism>
<feature type="region of interest" description="Disordered" evidence="2">
    <location>
        <begin position="1"/>
        <end position="36"/>
    </location>
</feature>
<name>A0AAE0NYC2_9PEZI</name>
<dbReference type="Proteomes" id="UP001285441">
    <property type="component" value="Unassembled WGS sequence"/>
</dbReference>
<gene>
    <name evidence="4" type="ORF">B0H63DRAFT_556992</name>
</gene>
<sequence>MDVPSDRPSATSSPYSSAAGDSPQASPNYGDKPALGLSAIGKGLQQNFGNVVKKLAVEGDQPAEAPSPACSQVQLPPASLFAASSNTTNDADNNHGASTIPGGSTQPSTLSMTRGLLSSASGDNMNNLIRRYSQVPVPTEETSPGKRRRVSGAEPSTHRSSMVRDAGHKLDPPNRPFYSPRLSPATATNAPNPCAQEEVASDARPDAAQPATEPSEDEVEVLRARNVNLSLQIRALETQAEMQEMEHQFQMQYWDQHSRNEMLAAEQLAYDKLQAAKKEFEHSRQLVEIKAKGEIKLVDTLDRAISAVKHIAFVIAVCFLAWLVAKYR</sequence>
<evidence type="ECO:0000313" key="4">
    <source>
        <dbReference type="EMBL" id="KAK3389915.1"/>
    </source>
</evidence>
<feature type="compositionally biased region" description="Low complexity" evidence="2">
    <location>
        <begin position="184"/>
        <end position="193"/>
    </location>
</feature>
<keyword evidence="5" id="KW-1185">Reference proteome</keyword>
<feature type="compositionally biased region" description="Low complexity" evidence="2">
    <location>
        <begin position="1"/>
        <end position="19"/>
    </location>
</feature>
<dbReference type="EMBL" id="JAULSW010000002">
    <property type="protein sequence ID" value="KAK3389915.1"/>
    <property type="molecule type" value="Genomic_DNA"/>
</dbReference>
<feature type="compositionally biased region" description="Polar residues" evidence="2">
    <location>
        <begin position="82"/>
        <end position="127"/>
    </location>
</feature>
<dbReference type="AlphaFoldDB" id="A0AAE0NYC2"/>
<comment type="caution">
    <text evidence="4">The sequence shown here is derived from an EMBL/GenBank/DDBJ whole genome shotgun (WGS) entry which is preliminary data.</text>
</comment>
<reference evidence="4" key="2">
    <citation type="submission" date="2023-06" db="EMBL/GenBank/DDBJ databases">
        <authorList>
            <consortium name="Lawrence Berkeley National Laboratory"/>
            <person name="Haridas S."/>
            <person name="Hensen N."/>
            <person name="Bonometti L."/>
            <person name="Westerberg I."/>
            <person name="Brannstrom I.O."/>
            <person name="Guillou S."/>
            <person name="Cros-Aarteil S."/>
            <person name="Calhoun S."/>
            <person name="Kuo A."/>
            <person name="Mondo S."/>
            <person name="Pangilinan J."/>
            <person name="Riley R."/>
            <person name="LaButti K."/>
            <person name="Andreopoulos B."/>
            <person name="Lipzen A."/>
            <person name="Chen C."/>
            <person name="Yanf M."/>
            <person name="Daum C."/>
            <person name="Ng V."/>
            <person name="Clum A."/>
            <person name="Steindorff A."/>
            <person name="Ohm R."/>
            <person name="Martin F."/>
            <person name="Silar P."/>
            <person name="Natvig D."/>
            <person name="Lalanne C."/>
            <person name="Gautier V."/>
            <person name="Ament-velasquez S.L."/>
            <person name="Kruys A."/>
            <person name="Hutchinson M.I."/>
            <person name="Powell A.J."/>
            <person name="Barry K."/>
            <person name="Miller A.N."/>
            <person name="Grigoriev I.V."/>
            <person name="Debuchy R."/>
            <person name="Gladieux P."/>
            <person name="Thoren M.H."/>
            <person name="Johannesson H."/>
        </authorList>
    </citation>
    <scope>NUCLEOTIDE SEQUENCE</scope>
    <source>
        <strain evidence="4">CBS 232.78</strain>
    </source>
</reference>